<dbReference type="AlphaFoldDB" id="A0A0A1F359"/>
<dbReference type="GO" id="GO:0003677">
    <property type="term" value="F:DNA binding"/>
    <property type="evidence" value="ECO:0007669"/>
    <property type="project" value="InterPro"/>
</dbReference>
<dbReference type="InterPro" id="IPR011856">
    <property type="entry name" value="tRNA_endonuc-like_dom_sf"/>
</dbReference>
<dbReference type="KEGG" id="care:LT85_0008"/>
<evidence type="ECO:0000313" key="3">
    <source>
        <dbReference type="EMBL" id="AIY39168.1"/>
    </source>
</evidence>
<dbReference type="GO" id="GO:0015666">
    <property type="term" value="F:restriction endodeoxyribonuclease activity"/>
    <property type="evidence" value="ECO:0007669"/>
    <property type="project" value="TreeGrafter"/>
</dbReference>
<dbReference type="EMBL" id="CP009962">
    <property type="protein sequence ID" value="AIY39168.1"/>
    <property type="molecule type" value="Genomic_DNA"/>
</dbReference>
<dbReference type="STRING" id="279058.LT85_0008"/>
<proteinExistence type="predicted"/>
<dbReference type="InterPro" id="IPR052906">
    <property type="entry name" value="Type_IV_Methyl-Rstrct_Enzyme"/>
</dbReference>
<dbReference type="Pfam" id="PF14338">
    <property type="entry name" value="Mrr_N"/>
    <property type="match status" value="1"/>
</dbReference>
<name>A0A0A1F359_9BURK</name>
<dbReference type="Proteomes" id="UP000030302">
    <property type="component" value="Chromosome"/>
</dbReference>
<feature type="domain" description="Restriction endonuclease type IV Mrr" evidence="1">
    <location>
        <begin position="202"/>
        <end position="320"/>
    </location>
</feature>
<dbReference type="InterPro" id="IPR025745">
    <property type="entry name" value="Mrr-like_N_dom"/>
</dbReference>
<dbReference type="Gene3D" id="3.40.1350.10">
    <property type="match status" value="1"/>
</dbReference>
<dbReference type="REBASE" id="97941">
    <property type="entry name" value="Car35MrrP"/>
</dbReference>
<dbReference type="SUPFAM" id="SSF52980">
    <property type="entry name" value="Restriction endonuclease-like"/>
    <property type="match status" value="1"/>
</dbReference>
<evidence type="ECO:0000259" key="1">
    <source>
        <dbReference type="Pfam" id="PF04471"/>
    </source>
</evidence>
<organism evidence="3 4">
    <name type="scientific">Collimonas arenae</name>
    <dbReference type="NCBI Taxonomy" id="279058"/>
    <lineage>
        <taxon>Bacteria</taxon>
        <taxon>Pseudomonadati</taxon>
        <taxon>Pseudomonadota</taxon>
        <taxon>Betaproteobacteria</taxon>
        <taxon>Burkholderiales</taxon>
        <taxon>Oxalobacteraceae</taxon>
        <taxon>Collimonas</taxon>
    </lineage>
</organism>
<evidence type="ECO:0000313" key="4">
    <source>
        <dbReference type="Proteomes" id="UP000030302"/>
    </source>
</evidence>
<reference evidence="4" key="1">
    <citation type="journal article" date="2014" name="Soil Biol. Biochem.">
        <title>Structure and function of bacterial communities in ageing soils: Insights from the Mendocino ecological staircase.</title>
        <authorList>
            <person name="Uroz S."/>
            <person name="Tech J.J."/>
            <person name="Sawaya N.A."/>
            <person name="Frey-Klett P."/>
            <person name="Leveau J.H.J."/>
        </authorList>
    </citation>
    <scope>NUCLEOTIDE SEQUENCE [LARGE SCALE GENOMIC DNA]</scope>
    <source>
        <strain evidence="4">Cal35</strain>
    </source>
</reference>
<dbReference type="InterPro" id="IPR007560">
    <property type="entry name" value="Restrct_endonuc_IV_Mrr"/>
</dbReference>
<dbReference type="HOGENOM" id="CLU_063822_2_0_4"/>
<accession>A0A0A1F359</accession>
<gene>
    <name evidence="3" type="primary">mrr</name>
    <name evidence="3" type="ORF">LT85_0008</name>
</gene>
<dbReference type="Pfam" id="PF04471">
    <property type="entry name" value="Mrr_cat"/>
    <property type="match status" value="1"/>
</dbReference>
<dbReference type="RefSeq" id="WP_253273625.1">
    <property type="nucleotide sequence ID" value="NZ_CP009962.1"/>
</dbReference>
<sequence>MVRKDLILSFAPQWLYEELFGFHVALKTLSWQHTFVIQQHLCSMPIPDYQTCMLPLLQFLGDGVEHSLRDAEEALAEQFHLSPLERAKLLPSGQQGVFKNRIGWARTYLKKAGLIELPKRAVSKITERGKQVLATNPGRIDVKYLEQWPEFIEFRDISKQSGKATLSEELTSVETTPEEAIELASQGLREQLAQTLLSRILGCSPTFFEQLVVELLVKMGYGGSRSDAGERIGQTGDGGIDGIIKEDRLGLDTIFIQAKRWQGSVGRPEIQKFVGALQGQRARKGVFITTSVYTAEAVDYASRIDTKVVLIDGKQLAGLMIDFDVGVSVSASYVVKRVDSDYFEETDF</sequence>
<protein>
    <submittedName>
        <fullName evidence="3">Mrr restriction system protein</fullName>
    </submittedName>
</protein>
<dbReference type="InterPro" id="IPR011335">
    <property type="entry name" value="Restrct_endonuc-II-like"/>
</dbReference>
<keyword evidence="4" id="KW-1185">Reference proteome</keyword>
<dbReference type="GO" id="GO:0009307">
    <property type="term" value="P:DNA restriction-modification system"/>
    <property type="evidence" value="ECO:0007669"/>
    <property type="project" value="InterPro"/>
</dbReference>
<dbReference type="PANTHER" id="PTHR30015">
    <property type="entry name" value="MRR RESTRICTION SYSTEM PROTEIN"/>
    <property type="match status" value="1"/>
</dbReference>
<feature type="domain" description="Restriction system protein Mrr-like N-terminal" evidence="2">
    <location>
        <begin position="49"/>
        <end position="134"/>
    </location>
</feature>
<evidence type="ECO:0000259" key="2">
    <source>
        <dbReference type="Pfam" id="PF14338"/>
    </source>
</evidence>
<dbReference type="PANTHER" id="PTHR30015:SF7">
    <property type="entry name" value="TYPE IV METHYL-DIRECTED RESTRICTION ENZYME ECOKMRR"/>
    <property type="match status" value="1"/>
</dbReference>